<feature type="transmembrane region" description="Helical" evidence="7">
    <location>
        <begin position="110"/>
        <end position="131"/>
    </location>
</feature>
<reference evidence="8" key="1">
    <citation type="submission" date="2023-07" db="EMBL/GenBank/DDBJ databases">
        <title>Genome content predicts the carbon catabolic preferences of heterotrophic bacteria.</title>
        <authorList>
            <person name="Gralka M."/>
        </authorList>
    </citation>
    <scope>NUCLEOTIDE SEQUENCE</scope>
    <source>
        <strain evidence="8">C2R13</strain>
    </source>
</reference>
<dbReference type="AlphaFoldDB" id="A0AAP4X2I9"/>
<dbReference type="PANTHER" id="PTHR33452:SF1">
    <property type="entry name" value="INNER MEMBRANE PROTEIN YPHA-RELATED"/>
    <property type="match status" value="1"/>
</dbReference>
<feature type="transmembrane region" description="Helical" evidence="7">
    <location>
        <begin position="52"/>
        <end position="72"/>
    </location>
</feature>
<gene>
    <name evidence="8" type="ORF">Q4535_14150</name>
</gene>
<dbReference type="Proteomes" id="UP001170481">
    <property type="component" value="Unassembled WGS sequence"/>
</dbReference>
<keyword evidence="4 7" id="KW-0812">Transmembrane</keyword>
<dbReference type="PANTHER" id="PTHR33452">
    <property type="entry name" value="OXIDOREDUCTASE CATD-RELATED"/>
    <property type="match status" value="1"/>
</dbReference>
<comment type="subcellular location">
    <subcellularLocation>
        <location evidence="1">Cell membrane</location>
        <topology evidence="1">Multi-pass membrane protein</topology>
    </subcellularLocation>
</comment>
<evidence type="ECO:0000256" key="7">
    <source>
        <dbReference type="SAM" id="Phobius"/>
    </source>
</evidence>
<dbReference type="InterPro" id="IPR032808">
    <property type="entry name" value="DoxX"/>
</dbReference>
<proteinExistence type="inferred from homology"/>
<protein>
    <submittedName>
        <fullName evidence="8">DoxX family protein</fullName>
    </submittedName>
</protein>
<keyword evidence="5 7" id="KW-1133">Transmembrane helix</keyword>
<feature type="transmembrane region" description="Helical" evidence="7">
    <location>
        <begin position="12"/>
        <end position="32"/>
    </location>
</feature>
<keyword evidence="6 7" id="KW-0472">Membrane</keyword>
<name>A0AAP4X2I9_9GAMM</name>
<comment type="caution">
    <text evidence="8">The sequence shown here is derived from an EMBL/GenBank/DDBJ whole genome shotgun (WGS) entry which is preliminary data.</text>
</comment>
<comment type="similarity">
    <text evidence="2">Belongs to the DoxX family.</text>
</comment>
<dbReference type="EMBL" id="JAUORK010000021">
    <property type="protein sequence ID" value="MDO6673253.1"/>
    <property type="molecule type" value="Genomic_DNA"/>
</dbReference>
<evidence type="ECO:0000256" key="1">
    <source>
        <dbReference type="ARBA" id="ARBA00004651"/>
    </source>
</evidence>
<evidence type="ECO:0000313" key="9">
    <source>
        <dbReference type="Proteomes" id="UP001170481"/>
    </source>
</evidence>
<evidence type="ECO:0000256" key="4">
    <source>
        <dbReference type="ARBA" id="ARBA00022692"/>
    </source>
</evidence>
<dbReference type="GO" id="GO:0005886">
    <property type="term" value="C:plasma membrane"/>
    <property type="evidence" value="ECO:0007669"/>
    <property type="project" value="UniProtKB-SubCell"/>
</dbReference>
<organism evidence="8 9">
    <name type="scientific">Cobetia amphilecti</name>
    <dbReference type="NCBI Taxonomy" id="1055104"/>
    <lineage>
        <taxon>Bacteria</taxon>
        <taxon>Pseudomonadati</taxon>
        <taxon>Pseudomonadota</taxon>
        <taxon>Gammaproteobacteria</taxon>
        <taxon>Oceanospirillales</taxon>
        <taxon>Halomonadaceae</taxon>
        <taxon>Cobetia</taxon>
    </lineage>
</organism>
<evidence type="ECO:0000256" key="6">
    <source>
        <dbReference type="ARBA" id="ARBA00023136"/>
    </source>
</evidence>
<evidence type="ECO:0000256" key="3">
    <source>
        <dbReference type="ARBA" id="ARBA00022475"/>
    </source>
</evidence>
<keyword evidence="3" id="KW-1003">Cell membrane</keyword>
<accession>A0AAP4X2I9</accession>
<sequence>MQFLENDDLGKLILRLMLGLLLLFHGLSKLLGDGGTLSWIAGELENLGIPGVVAYGVYIGEIIAPIMLVLGVHSRIAGLIVVANMLFAFAVAHMGQLLSLSPSGGWALELQGFFLASALAIVFLGSGRFAVQED</sequence>
<evidence type="ECO:0000256" key="5">
    <source>
        <dbReference type="ARBA" id="ARBA00022989"/>
    </source>
</evidence>
<dbReference type="Pfam" id="PF07681">
    <property type="entry name" value="DoxX"/>
    <property type="match status" value="1"/>
</dbReference>
<evidence type="ECO:0000256" key="2">
    <source>
        <dbReference type="ARBA" id="ARBA00006679"/>
    </source>
</evidence>
<feature type="transmembrane region" description="Helical" evidence="7">
    <location>
        <begin position="79"/>
        <end position="98"/>
    </location>
</feature>
<evidence type="ECO:0000313" key="8">
    <source>
        <dbReference type="EMBL" id="MDO6673253.1"/>
    </source>
</evidence>
<dbReference type="InterPro" id="IPR051907">
    <property type="entry name" value="DoxX-like_oxidoreductase"/>
</dbReference>
<dbReference type="RefSeq" id="WP_043332928.1">
    <property type="nucleotide sequence ID" value="NZ_CANLSP010000006.1"/>
</dbReference>